<dbReference type="InterPro" id="IPR024535">
    <property type="entry name" value="RHGA/B-epi-like_pectate_lyase"/>
</dbReference>
<reference evidence="6 7" key="1">
    <citation type="submission" date="2016-10" db="EMBL/GenBank/DDBJ databases">
        <authorList>
            <person name="de Groot N.N."/>
        </authorList>
    </citation>
    <scope>NUCLEOTIDE SEQUENCE [LARGE SCALE GENOMIC DNA]</scope>
    <source>
        <strain evidence="6 7">DSM 21668</strain>
    </source>
</reference>
<proteinExistence type="inferred from homology"/>
<dbReference type="OrthoDB" id="9795222at2"/>
<dbReference type="Pfam" id="PF12708">
    <property type="entry name" value="Pect-lyase_RHGA_epim"/>
    <property type="match status" value="1"/>
</dbReference>
<dbReference type="GO" id="GO:0004650">
    <property type="term" value="F:polygalacturonase activity"/>
    <property type="evidence" value="ECO:0007669"/>
    <property type="project" value="InterPro"/>
</dbReference>
<evidence type="ECO:0000256" key="1">
    <source>
        <dbReference type="ARBA" id="ARBA00008834"/>
    </source>
</evidence>
<comment type="similarity">
    <text evidence="1 4">Belongs to the glycosyl hydrolase 28 family.</text>
</comment>
<keyword evidence="3 4" id="KW-0326">Glycosidase</keyword>
<dbReference type="PROSITE" id="PS00502">
    <property type="entry name" value="POLYGALACTURONASE"/>
    <property type="match status" value="1"/>
</dbReference>
<evidence type="ECO:0000256" key="2">
    <source>
        <dbReference type="ARBA" id="ARBA00022801"/>
    </source>
</evidence>
<dbReference type="GO" id="GO:0005975">
    <property type="term" value="P:carbohydrate metabolic process"/>
    <property type="evidence" value="ECO:0007669"/>
    <property type="project" value="InterPro"/>
</dbReference>
<evidence type="ECO:0000313" key="7">
    <source>
        <dbReference type="Proteomes" id="UP000198901"/>
    </source>
</evidence>
<dbReference type="InterPro" id="IPR051801">
    <property type="entry name" value="GH28_Enzymes"/>
</dbReference>
<dbReference type="RefSeq" id="WP_093196285.1">
    <property type="nucleotide sequence ID" value="NZ_FNGS01000001.1"/>
</dbReference>
<keyword evidence="7" id="KW-1185">Reference proteome</keyword>
<evidence type="ECO:0000256" key="4">
    <source>
        <dbReference type="RuleBase" id="RU361169"/>
    </source>
</evidence>
<evidence type="ECO:0000259" key="5">
    <source>
        <dbReference type="Pfam" id="PF12708"/>
    </source>
</evidence>
<dbReference type="SMART" id="SM00710">
    <property type="entry name" value="PbH1"/>
    <property type="match status" value="7"/>
</dbReference>
<dbReference type="InterPro" id="IPR011050">
    <property type="entry name" value="Pectin_lyase_fold/virulence"/>
</dbReference>
<dbReference type="STRING" id="563176.SAMN04488090_0007"/>
<dbReference type="SUPFAM" id="SSF51126">
    <property type="entry name" value="Pectin lyase-like"/>
    <property type="match status" value="1"/>
</dbReference>
<name>A0A1G9HCZ5_9BACT</name>
<dbReference type="PANTHER" id="PTHR31339:SF9">
    <property type="entry name" value="PLASMIN AND FIBRONECTIN-BINDING PROTEIN A"/>
    <property type="match status" value="1"/>
</dbReference>
<protein>
    <submittedName>
        <fullName evidence="6">Polygalacturonase</fullName>
    </submittedName>
</protein>
<keyword evidence="2 4" id="KW-0378">Hydrolase</keyword>
<sequence length="530" mass="58017">MEKKWHRPGRSARFGLLSKLIPVLWLTAGMVSAQQYVDVTRFGARRDSSQLATTAIRKAIEAAAKVGGGTVYFPPGLYKTGPIHLRSHITLLIDAGAEIHFSDDFDQYLPMVPSRWEGTDVINFSPLIYADHAENIAIQGRGLLHGHGRKWWHYSEVIVKNSPGSKWQDEFHRLNKDVLHPDLPGWVERGFLRPPFIQFMHCKNVQIEGVTITNSPFWTVNPEYCDNVTVSGVTIDNPQSPNTDGINPESCKNVHISNCHISVGDDCITIKSGKDRSGRKSNVPAENHTITNCTMLSGHGGVVIGSEMSGGVRNIVISNCIFDGTDRGIRIKTARGRGGVVEDIRVDNVIMRNIREQAVVLDTQYVKTNPEPVSGRTPAFRRIHLSNISASGKQAGYVNGLEEMPVEDISFTGLRFRTETGFVLGNARQVVFRDVTLTTTQGPAVTADRVSGLEINGLRTEKAVAGAPVIDLKNVTEALVSGLFLPALADVFLRVSGSESAGIVVTGNHLKKAIIQREQEVPADAIARLP</sequence>
<dbReference type="InterPro" id="IPR012334">
    <property type="entry name" value="Pectin_lyas_fold"/>
</dbReference>
<dbReference type="InterPro" id="IPR000743">
    <property type="entry name" value="Glyco_hydro_28"/>
</dbReference>
<gene>
    <name evidence="6" type="ORF">SAMN04488090_0007</name>
</gene>
<accession>A0A1G9HCZ5</accession>
<dbReference type="Pfam" id="PF00295">
    <property type="entry name" value="Glyco_hydro_28"/>
    <property type="match status" value="1"/>
</dbReference>
<dbReference type="PANTHER" id="PTHR31339">
    <property type="entry name" value="PECTIN LYASE-RELATED"/>
    <property type="match status" value="1"/>
</dbReference>
<dbReference type="Gene3D" id="2.160.20.10">
    <property type="entry name" value="Single-stranded right-handed beta-helix, Pectin lyase-like"/>
    <property type="match status" value="1"/>
</dbReference>
<dbReference type="InterPro" id="IPR006626">
    <property type="entry name" value="PbH1"/>
</dbReference>
<dbReference type="Proteomes" id="UP000198901">
    <property type="component" value="Unassembled WGS sequence"/>
</dbReference>
<evidence type="ECO:0000313" key="6">
    <source>
        <dbReference type="EMBL" id="SDL10891.1"/>
    </source>
</evidence>
<dbReference type="EMBL" id="FNGS01000001">
    <property type="protein sequence ID" value="SDL10891.1"/>
    <property type="molecule type" value="Genomic_DNA"/>
</dbReference>
<feature type="domain" description="Rhamnogalacturonase A/B/Epimerase-like pectate lyase" evidence="5">
    <location>
        <begin position="37"/>
        <end position="105"/>
    </location>
</feature>
<dbReference type="AlphaFoldDB" id="A0A1G9HCZ5"/>
<evidence type="ECO:0000256" key="3">
    <source>
        <dbReference type="ARBA" id="ARBA00023295"/>
    </source>
</evidence>
<organism evidence="6 7">
    <name type="scientific">Siphonobacter aquaeclarae</name>
    <dbReference type="NCBI Taxonomy" id="563176"/>
    <lineage>
        <taxon>Bacteria</taxon>
        <taxon>Pseudomonadati</taxon>
        <taxon>Bacteroidota</taxon>
        <taxon>Cytophagia</taxon>
        <taxon>Cytophagales</taxon>
        <taxon>Cytophagaceae</taxon>
        <taxon>Siphonobacter</taxon>
    </lineage>
</organism>